<gene>
    <name evidence="1" type="ORF">JOC74_003580</name>
</gene>
<accession>A0ABS4D0A2</accession>
<protein>
    <submittedName>
        <fullName evidence="1">Transposase</fullName>
    </submittedName>
</protein>
<sequence>MIRNNRHKYSVSAMCAVLQLPRSTYYYESKIRENNEEELTNMVIDIFKNSRNIYGQRKIKKSLKSLGVKSHDVVLDES</sequence>
<proteinExistence type="predicted"/>
<dbReference type="EMBL" id="JAFDST010000004">
    <property type="protein sequence ID" value="MBP1083070.1"/>
    <property type="molecule type" value="Genomic_DNA"/>
</dbReference>
<name>A0ABS4D0A2_9BACI</name>
<evidence type="ECO:0000313" key="1">
    <source>
        <dbReference type="EMBL" id="MBP1083070.1"/>
    </source>
</evidence>
<dbReference type="Proteomes" id="UP000674416">
    <property type="component" value="Unassembled WGS sequence"/>
</dbReference>
<reference evidence="1 2" key="1">
    <citation type="submission" date="2021-01" db="EMBL/GenBank/DDBJ databases">
        <title>Genomic Encyclopedia of Type Strains, Phase IV (KMG-IV): sequencing the most valuable type-strain genomes for metagenomic binning, comparative biology and taxonomic classification.</title>
        <authorList>
            <person name="Goeker M."/>
        </authorList>
    </citation>
    <scope>NUCLEOTIDE SEQUENCE [LARGE SCALE GENOMIC DNA]</scope>
    <source>
        <strain evidence="1 2">DSM 103394</strain>
    </source>
</reference>
<keyword evidence="2" id="KW-1185">Reference proteome</keyword>
<evidence type="ECO:0000313" key="2">
    <source>
        <dbReference type="Proteomes" id="UP000674416"/>
    </source>
</evidence>
<comment type="caution">
    <text evidence="1">The sequence shown here is derived from an EMBL/GenBank/DDBJ whole genome shotgun (WGS) entry which is preliminary data.</text>
</comment>
<organism evidence="1 2">
    <name type="scientific">Bacillus capparidis</name>
    <dbReference type="NCBI Taxonomy" id="1840411"/>
    <lineage>
        <taxon>Bacteria</taxon>
        <taxon>Bacillati</taxon>
        <taxon>Bacillota</taxon>
        <taxon>Bacilli</taxon>
        <taxon>Bacillales</taxon>
        <taxon>Bacillaceae</taxon>
        <taxon>Bacillus</taxon>
    </lineage>
</organism>